<dbReference type="SUPFAM" id="SSF52540">
    <property type="entry name" value="P-loop containing nucleoside triphosphate hydrolases"/>
    <property type="match status" value="1"/>
</dbReference>
<protein>
    <recommendedName>
        <fullName evidence="1">G domain-containing protein</fullName>
    </recommendedName>
</protein>
<proteinExistence type="predicted"/>
<reference evidence="2" key="1">
    <citation type="journal article" date="2020" name="Fungal Divers.">
        <title>Resolving the Mortierellaceae phylogeny through synthesis of multi-gene phylogenetics and phylogenomics.</title>
        <authorList>
            <person name="Vandepol N."/>
            <person name="Liber J."/>
            <person name="Desiro A."/>
            <person name="Na H."/>
            <person name="Kennedy M."/>
            <person name="Barry K."/>
            <person name="Grigoriev I.V."/>
            <person name="Miller A.N."/>
            <person name="O'Donnell K."/>
            <person name="Stajich J.E."/>
            <person name="Bonito G."/>
        </authorList>
    </citation>
    <scope>NUCLEOTIDE SEQUENCE</scope>
    <source>
        <strain evidence="2">BC1065</strain>
    </source>
</reference>
<evidence type="ECO:0000259" key="1">
    <source>
        <dbReference type="Pfam" id="PF01926"/>
    </source>
</evidence>
<keyword evidence="3" id="KW-1185">Reference proteome</keyword>
<dbReference type="OrthoDB" id="8954335at2759"/>
<dbReference type="Pfam" id="PF01926">
    <property type="entry name" value="MMR_HSR1"/>
    <property type="match status" value="1"/>
</dbReference>
<name>A0A9P6UA23_9FUNG</name>
<dbReference type="Proteomes" id="UP000807716">
    <property type="component" value="Unassembled WGS sequence"/>
</dbReference>
<dbReference type="Gene3D" id="3.40.50.300">
    <property type="entry name" value="P-loop containing nucleotide triphosphate hydrolases"/>
    <property type="match status" value="1"/>
</dbReference>
<organism evidence="2 3">
    <name type="scientific">Actinomortierella ambigua</name>
    <dbReference type="NCBI Taxonomy" id="1343610"/>
    <lineage>
        <taxon>Eukaryota</taxon>
        <taxon>Fungi</taxon>
        <taxon>Fungi incertae sedis</taxon>
        <taxon>Mucoromycota</taxon>
        <taxon>Mortierellomycotina</taxon>
        <taxon>Mortierellomycetes</taxon>
        <taxon>Mortierellales</taxon>
        <taxon>Mortierellaceae</taxon>
        <taxon>Actinomortierella</taxon>
    </lineage>
</organism>
<comment type="caution">
    <text evidence="2">The sequence shown here is derived from an EMBL/GenBank/DDBJ whole genome shotgun (WGS) entry which is preliminary data.</text>
</comment>
<evidence type="ECO:0000313" key="3">
    <source>
        <dbReference type="Proteomes" id="UP000807716"/>
    </source>
</evidence>
<dbReference type="EMBL" id="JAAAJB010000100">
    <property type="protein sequence ID" value="KAG0266167.1"/>
    <property type="molecule type" value="Genomic_DNA"/>
</dbReference>
<sequence>MTAANVLFIGNTGVGKSYLLNSIGGEFESGFSSVDGLTAKVSYCDVEIQGSCVRLIDAPGLLEATGERMRNNARAITDALGMPGGFKLVFVMADNSGRVIPADLYTIGRVMSAIEGSIPVGVIINKVPEEDLDLYDDFETKKKIITQLNNVAPNCFDAARLKAIPRFRKDNIHGAADLVMELLRDVRVHVLPPVKSITATMEEFHYYTTIRVSRKYRFRSAE</sequence>
<gene>
    <name evidence="2" type="ORF">DFQ27_000119</name>
</gene>
<dbReference type="InterPro" id="IPR006073">
    <property type="entry name" value="GTP-bd"/>
</dbReference>
<dbReference type="GO" id="GO:0005525">
    <property type="term" value="F:GTP binding"/>
    <property type="evidence" value="ECO:0007669"/>
    <property type="project" value="InterPro"/>
</dbReference>
<dbReference type="AlphaFoldDB" id="A0A9P6UA23"/>
<evidence type="ECO:0000313" key="2">
    <source>
        <dbReference type="EMBL" id="KAG0266167.1"/>
    </source>
</evidence>
<feature type="domain" description="G" evidence="1">
    <location>
        <begin position="6"/>
        <end position="101"/>
    </location>
</feature>
<accession>A0A9P6UA23</accession>
<dbReference type="InterPro" id="IPR027417">
    <property type="entry name" value="P-loop_NTPase"/>
</dbReference>